<dbReference type="PROSITE" id="PS51147">
    <property type="entry name" value="PFTA"/>
    <property type="match status" value="4"/>
</dbReference>
<proteinExistence type="inferred from homology"/>
<evidence type="ECO:0000256" key="8">
    <source>
        <dbReference type="ARBA" id="ARBA00022842"/>
    </source>
</evidence>
<dbReference type="GO" id="GO:0004660">
    <property type="term" value="F:protein farnesyltransferase activity"/>
    <property type="evidence" value="ECO:0007669"/>
    <property type="project" value="UniProtKB-EC"/>
</dbReference>
<keyword evidence="6" id="KW-0808">Transferase</keyword>
<dbReference type="AlphaFoldDB" id="A0A085NIF7"/>
<comment type="cofactor">
    <cofactor evidence="1">
        <name>Mg(2+)</name>
        <dbReference type="ChEBI" id="CHEBI:18420"/>
    </cofactor>
</comment>
<evidence type="ECO:0000256" key="11">
    <source>
        <dbReference type="ARBA" id="ARBA00042436"/>
    </source>
</evidence>
<evidence type="ECO:0000256" key="12">
    <source>
        <dbReference type="ARBA" id="ARBA00043086"/>
    </source>
</evidence>
<dbReference type="EMBL" id="KL367497">
    <property type="protein sequence ID" value="KFD69253.1"/>
    <property type="molecule type" value="Genomic_DNA"/>
</dbReference>
<keyword evidence="16" id="KW-1185">Reference proteome</keyword>
<dbReference type="EMBL" id="KL363206">
    <property type="protein sequence ID" value="KFD54598.1"/>
    <property type="molecule type" value="Genomic_DNA"/>
</dbReference>
<evidence type="ECO:0000256" key="13">
    <source>
        <dbReference type="ARBA" id="ARBA00043219"/>
    </source>
</evidence>
<dbReference type="PANTHER" id="PTHR11129:SF1">
    <property type="entry name" value="PROTEIN FARNESYLTRANSFERASE_GERANYLGERANYLTRANSFERASE TYPE-1 SUBUNIT ALPHA"/>
    <property type="match status" value="1"/>
</dbReference>
<dbReference type="EC" id="2.5.1.59" evidence="3"/>
<evidence type="ECO:0000256" key="6">
    <source>
        <dbReference type="ARBA" id="ARBA00022679"/>
    </source>
</evidence>
<evidence type="ECO:0000313" key="15">
    <source>
        <dbReference type="EMBL" id="KFD69253.1"/>
    </source>
</evidence>
<keyword evidence="8" id="KW-0460">Magnesium</keyword>
<evidence type="ECO:0000256" key="7">
    <source>
        <dbReference type="ARBA" id="ARBA00022737"/>
    </source>
</evidence>
<evidence type="ECO:0000256" key="3">
    <source>
        <dbReference type="ARBA" id="ARBA00012700"/>
    </source>
</evidence>
<name>A0A085NIF7_9BILA</name>
<evidence type="ECO:0000256" key="5">
    <source>
        <dbReference type="ARBA" id="ARBA00022602"/>
    </source>
</evidence>
<dbReference type="InterPro" id="IPR002088">
    <property type="entry name" value="Prenyl_trans_a"/>
</dbReference>
<keyword evidence="5" id="KW-0637">Prenyltransferase</keyword>
<gene>
    <name evidence="14" type="ORF">M513_04543</name>
    <name evidence="15" type="ORF">M514_04543</name>
</gene>
<evidence type="ECO:0000313" key="14">
    <source>
        <dbReference type="EMBL" id="KFD54598.1"/>
    </source>
</evidence>
<keyword evidence="7" id="KW-0677">Repeat</keyword>
<dbReference type="EC" id="2.5.1.58" evidence="4"/>
<dbReference type="Gene3D" id="1.25.40.120">
    <property type="entry name" value="Protein prenylyltransferase"/>
    <property type="match status" value="1"/>
</dbReference>
<dbReference type="GO" id="GO:0005965">
    <property type="term" value="C:protein farnesyltransferase complex"/>
    <property type="evidence" value="ECO:0007669"/>
    <property type="project" value="TreeGrafter"/>
</dbReference>
<reference evidence="15 16" key="1">
    <citation type="journal article" date="2014" name="Nat. Genet.">
        <title>Genome and transcriptome of the porcine whipworm Trichuris suis.</title>
        <authorList>
            <person name="Jex A.R."/>
            <person name="Nejsum P."/>
            <person name="Schwarz E.M."/>
            <person name="Hu L."/>
            <person name="Young N.D."/>
            <person name="Hall R.S."/>
            <person name="Korhonen P.K."/>
            <person name="Liao S."/>
            <person name="Thamsborg S."/>
            <person name="Xia J."/>
            <person name="Xu P."/>
            <person name="Wang S."/>
            <person name="Scheerlinck J.P."/>
            <person name="Hofmann A."/>
            <person name="Sternberg P.W."/>
            <person name="Wang J."/>
            <person name="Gasser R.B."/>
        </authorList>
    </citation>
    <scope>NUCLEOTIDE SEQUENCE [LARGE SCALE GENOMIC DNA]</scope>
    <source>
        <strain evidence="15">DCEP-RM93F</strain>
        <strain evidence="14">DCEP-RM93M</strain>
    </source>
</reference>
<dbReference type="Proteomes" id="UP000030764">
    <property type="component" value="Unassembled WGS sequence"/>
</dbReference>
<comment type="similarity">
    <text evidence="2">Belongs to the protein prenyltransferase subunit alpha family.</text>
</comment>
<accession>A0A085NIF7</accession>
<evidence type="ECO:0000256" key="10">
    <source>
        <dbReference type="ARBA" id="ARBA00041392"/>
    </source>
</evidence>
<dbReference type="GO" id="GO:0005953">
    <property type="term" value="C:CAAX-protein geranylgeranyltransferase complex"/>
    <property type="evidence" value="ECO:0007669"/>
    <property type="project" value="TreeGrafter"/>
</dbReference>
<evidence type="ECO:0000313" key="16">
    <source>
        <dbReference type="Proteomes" id="UP000030764"/>
    </source>
</evidence>
<dbReference type="Proteomes" id="UP000030758">
    <property type="component" value="Unassembled WGS sequence"/>
</dbReference>
<organism evidence="15">
    <name type="scientific">Trichuris suis</name>
    <name type="common">pig whipworm</name>
    <dbReference type="NCBI Taxonomy" id="68888"/>
    <lineage>
        <taxon>Eukaryota</taxon>
        <taxon>Metazoa</taxon>
        <taxon>Ecdysozoa</taxon>
        <taxon>Nematoda</taxon>
        <taxon>Enoplea</taxon>
        <taxon>Dorylaimia</taxon>
        <taxon>Trichinellida</taxon>
        <taxon>Trichuridae</taxon>
        <taxon>Trichuris</taxon>
    </lineage>
</organism>
<protein>
    <recommendedName>
        <fullName evidence="9">Protein farnesyltransferase/geranylgeranyltransferase type-1 subunit alpha</fullName>
        <ecNumber evidence="4">2.5.1.58</ecNumber>
        <ecNumber evidence="3">2.5.1.59</ecNumber>
    </recommendedName>
    <alternativeName>
        <fullName evidence="12">CAAX farnesyltransferase subunit alpha</fullName>
    </alternativeName>
    <alternativeName>
        <fullName evidence="11">FTase-alpha</fullName>
    </alternativeName>
    <alternativeName>
        <fullName evidence="10">Ras proteins prenyltransferase subunit alpha</fullName>
    </alternativeName>
    <alternativeName>
        <fullName evidence="13">Type I protein geranyl-geranyltransferase subunit alpha</fullName>
    </alternativeName>
</protein>
<evidence type="ECO:0000256" key="2">
    <source>
        <dbReference type="ARBA" id="ARBA00006734"/>
    </source>
</evidence>
<evidence type="ECO:0000256" key="9">
    <source>
        <dbReference type="ARBA" id="ARBA00040965"/>
    </source>
</evidence>
<dbReference type="PANTHER" id="PTHR11129">
    <property type="entry name" value="PROTEIN FARNESYLTRANSFERASE ALPHA SUBUNIT/RAB GERANYLGERANYL TRANSFERASE ALPHA SUBUNIT"/>
    <property type="match status" value="1"/>
</dbReference>
<evidence type="ECO:0000256" key="4">
    <source>
        <dbReference type="ARBA" id="ARBA00012702"/>
    </source>
</evidence>
<sequence length="310" mass="36555">MSKENFASYANSSEWADIQPIYLSEAETSILKIISTPRFSEVFAYFRALISKVEVSERALLLTEDAVYLNPANYSVWYYRRFLLKELGKDFREELKFCSLMIKDTPKNYQLWHHRKVLVETLKDPTGELDFICSVLREDSKNYHAWQYRTWLVTQFNIWDGELDYSERMICSDVRNNSAWNYRYFVINSTTGFTESVVDKEMQFCFQWIRLVPNNESAWNYLSGIMVFVTPAGKSMAVEFCKSIQEGSEAYDDTPYNALLFLYDYWAEKYDSEKSASDKESALEVCKRLKEVDPIRTQYYNFLKSTIEQG</sequence>
<evidence type="ECO:0000256" key="1">
    <source>
        <dbReference type="ARBA" id="ARBA00001946"/>
    </source>
</evidence>
<dbReference type="Pfam" id="PF01239">
    <property type="entry name" value="PPTA"/>
    <property type="match status" value="5"/>
</dbReference>
<dbReference type="SUPFAM" id="SSF48439">
    <property type="entry name" value="Protein prenylyltransferase"/>
    <property type="match status" value="1"/>
</dbReference>
<dbReference type="GO" id="GO:0004662">
    <property type="term" value="F:CAAX-protein geranylgeranyltransferase activity"/>
    <property type="evidence" value="ECO:0007669"/>
    <property type="project" value="UniProtKB-EC"/>
</dbReference>